<name>A0A0M1LKN5_CLOBO</name>
<feature type="domain" description="Thioredoxin" evidence="2">
    <location>
        <begin position="26"/>
        <end position="176"/>
    </location>
</feature>
<dbReference type="Pfam" id="PF00578">
    <property type="entry name" value="AhpC-TSA"/>
    <property type="match status" value="1"/>
</dbReference>
<comment type="caution">
    <text evidence="3">The sequence shown here is derived from an EMBL/GenBank/DDBJ whole genome shotgun (WGS) entry which is preliminary data.</text>
</comment>
<dbReference type="EMBL" id="SWOV01000006">
    <property type="protein sequence ID" value="NFF87019.1"/>
    <property type="molecule type" value="Genomic_DNA"/>
</dbReference>
<dbReference type="InterPro" id="IPR036249">
    <property type="entry name" value="Thioredoxin-like_sf"/>
</dbReference>
<evidence type="ECO:0000313" key="6">
    <source>
        <dbReference type="Proteomes" id="UP000476820"/>
    </source>
</evidence>
<evidence type="ECO:0000313" key="4">
    <source>
        <dbReference type="EMBL" id="NFN35412.1"/>
    </source>
</evidence>
<dbReference type="Proteomes" id="UP000473681">
    <property type="component" value="Unassembled WGS sequence"/>
</dbReference>
<dbReference type="PROSITE" id="PS51257">
    <property type="entry name" value="PROKAR_LIPOPROTEIN"/>
    <property type="match status" value="1"/>
</dbReference>
<proteinExistence type="predicted"/>
<dbReference type="SUPFAM" id="SSF52833">
    <property type="entry name" value="Thioredoxin-like"/>
    <property type="match status" value="1"/>
</dbReference>
<feature type="signal peptide" evidence="1">
    <location>
        <begin position="1"/>
        <end position="21"/>
    </location>
</feature>
<dbReference type="RefSeq" id="WP_053341727.1">
    <property type="nucleotide sequence ID" value="NZ_JACBDB010000007.1"/>
</dbReference>
<accession>A0A0M1LKN5</accession>
<dbReference type="CDD" id="cd02966">
    <property type="entry name" value="TlpA_like_family"/>
    <property type="match status" value="1"/>
</dbReference>
<organism evidence="3 6">
    <name type="scientific">Clostridium botulinum</name>
    <dbReference type="NCBI Taxonomy" id="1491"/>
    <lineage>
        <taxon>Bacteria</taxon>
        <taxon>Bacillati</taxon>
        <taxon>Bacillota</taxon>
        <taxon>Clostridia</taxon>
        <taxon>Eubacteriales</taxon>
        <taxon>Clostridiaceae</taxon>
        <taxon>Clostridium</taxon>
    </lineage>
</organism>
<dbReference type="InterPro" id="IPR050553">
    <property type="entry name" value="Thioredoxin_ResA/DsbE_sf"/>
</dbReference>
<evidence type="ECO:0000313" key="3">
    <source>
        <dbReference type="EMBL" id="NFF87019.1"/>
    </source>
</evidence>
<reference evidence="5 6" key="1">
    <citation type="submission" date="2019-04" db="EMBL/GenBank/DDBJ databases">
        <title>Genome sequencing of Clostridium botulinum Groups I-IV and Clostridium butyricum.</title>
        <authorList>
            <person name="Brunt J."/>
            <person name="Van Vliet A.H.M."/>
            <person name="Stringer S.C."/>
            <person name="Carter A.T."/>
            <person name="Peck M.W."/>
        </authorList>
    </citation>
    <scope>NUCLEOTIDE SEQUENCE [LARGE SCALE GENOMIC DNA]</scope>
    <source>
        <strain evidence="3 6">1605</strain>
        <strain evidence="4 5">CB-K-33E</strain>
    </source>
</reference>
<dbReference type="GO" id="GO:0016209">
    <property type="term" value="F:antioxidant activity"/>
    <property type="evidence" value="ECO:0007669"/>
    <property type="project" value="InterPro"/>
</dbReference>
<dbReference type="PANTHER" id="PTHR42852:SF17">
    <property type="entry name" value="THIOREDOXIN-LIKE PROTEIN HI_1115"/>
    <property type="match status" value="1"/>
</dbReference>
<dbReference type="PANTHER" id="PTHR42852">
    <property type="entry name" value="THIOL:DISULFIDE INTERCHANGE PROTEIN DSBE"/>
    <property type="match status" value="1"/>
</dbReference>
<dbReference type="AlphaFoldDB" id="A0A0M1LKN5"/>
<evidence type="ECO:0000313" key="5">
    <source>
        <dbReference type="Proteomes" id="UP000473681"/>
    </source>
</evidence>
<gene>
    <name evidence="3" type="ORF">FC774_03805</name>
    <name evidence="4" type="ORF">FDB51_09815</name>
</gene>
<dbReference type="OrthoDB" id="9809733at2"/>
<feature type="chain" id="PRO_5038291540" evidence="1">
    <location>
        <begin position="22"/>
        <end position="176"/>
    </location>
</feature>
<evidence type="ECO:0000256" key="1">
    <source>
        <dbReference type="SAM" id="SignalP"/>
    </source>
</evidence>
<sequence length="176" mass="19601">MKKLISLVLIVICMMSLVACGNEEVAATVEPFPKFQGVDFKGSAVNNEIFKDYDATIVNFWSNSCGSCIEEMPELEEYYQEFKDKNINLITVAVSAGESDELRVEAETILKEKGVTYTNVIPDIESSFYKDFIGKITGYPTTYIVDGNGNIIGAPIIGVVKNQEDTLMKRLEMINK</sequence>
<dbReference type="EMBL" id="SWVK01000012">
    <property type="protein sequence ID" value="NFN35412.1"/>
    <property type="molecule type" value="Genomic_DNA"/>
</dbReference>
<evidence type="ECO:0000259" key="2">
    <source>
        <dbReference type="PROSITE" id="PS51352"/>
    </source>
</evidence>
<dbReference type="PROSITE" id="PS51352">
    <property type="entry name" value="THIOREDOXIN_2"/>
    <property type="match status" value="1"/>
</dbReference>
<dbReference type="InterPro" id="IPR013766">
    <property type="entry name" value="Thioredoxin_domain"/>
</dbReference>
<dbReference type="Proteomes" id="UP000476820">
    <property type="component" value="Unassembled WGS sequence"/>
</dbReference>
<keyword evidence="1" id="KW-0732">Signal</keyword>
<dbReference type="Gene3D" id="3.40.30.10">
    <property type="entry name" value="Glutaredoxin"/>
    <property type="match status" value="1"/>
</dbReference>
<dbReference type="InterPro" id="IPR000866">
    <property type="entry name" value="AhpC/TSA"/>
</dbReference>
<dbReference type="GO" id="GO:0016491">
    <property type="term" value="F:oxidoreductase activity"/>
    <property type="evidence" value="ECO:0007669"/>
    <property type="project" value="InterPro"/>
</dbReference>
<protein>
    <submittedName>
        <fullName evidence="3">TlpA family protein disulfide reductase</fullName>
    </submittedName>
</protein>